<dbReference type="InterPro" id="IPR018170">
    <property type="entry name" value="Aldo/ket_reductase_CS"/>
</dbReference>
<evidence type="ECO:0000256" key="1">
    <source>
        <dbReference type="ARBA" id="ARBA00023002"/>
    </source>
</evidence>
<reference evidence="3 4" key="1">
    <citation type="submission" date="2018-07" db="EMBL/GenBank/DDBJ databases">
        <title>The complete nuclear genome of the prasinophyte Chloropicon primus (CCMP1205).</title>
        <authorList>
            <person name="Pombert J.-F."/>
            <person name="Otis C."/>
            <person name="Turmel M."/>
            <person name="Lemieux C."/>
        </authorList>
    </citation>
    <scope>NUCLEOTIDE SEQUENCE [LARGE SCALE GENOMIC DNA]</scope>
    <source>
        <strain evidence="3 4">CCMP1205</strain>
    </source>
</reference>
<proteinExistence type="predicted"/>
<dbReference type="GO" id="GO:0016491">
    <property type="term" value="F:oxidoreductase activity"/>
    <property type="evidence" value="ECO:0007669"/>
    <property type="project" value="UniProtKB-KW"/>
</dbReference>
<dbReference type="SUPFAM" id="SSF51430">
    <property type="entry name" value="NAD(P)-linked oxidoreductase"/>
    <property type="match status" value="1"/>
</dbReference>
<gene>
    <name evidence="3" type="ORF">A3770_02p19310</name>
</gene>
<keyword evidence="1" id="KW-0560">Oxidoreductase</keyword>
<dbReference type="AlphaFoldDB" id="A0A5B8MG63"/>
<dbReference type="InterPro" id="IPR020471">
    <property type="entry name" value="AKR"/>
</dbReference>
<dbReference type="GO" id="GO:0005737">
    <property type="term" value="C:cytoplasm"/>
    <property type="evidence" value="ECO:0007669"/>
    <property type="project" value="TreeGrafter"/>
</dbReference>
<keyword evidence="4" id="KW-1185">Reference proteome</keyword>
<evidence type="ECO:0000313" key="3">
    <source>
        <dbReference type="EMBL" id="QDZ19413.1"/>
    </source>
</evidence>
<dbReference type="InterPro" id="IPR023210">
    <property type="entry name" value="NADP_OxRdtase_dom"/>
</dbReference>
<dbReference type="Proteomes" id="UP000316726">
    <property type="component" value="Chromosome 2"/>
</dbReference>
<evidence type="ECO:0000259" key="2">
    <source>
        <dbReference type="Pfam" id="PF00248"/>
    </source>
</evidence>
<accession>A0A5B8MG63</accession>
<dbReference type="InterPro" id="IPR050791">
    <property type="entry name" value="Aldo-Keto_reductase"/>
</dbReference>
<sequence>MDVVVGEKMATRGGALRTAGGINAAAPWRKTTSTRNRARARTRIASSAGTGTEELVTSSSRDLGPTKVAPIGIGAWSWGDALYWNDGWSAEKEGLARGAYDAYLELAEEDAWIDTAEVYGGIGGESERILGRFIRDSMTTGEAGIPLARPKIATKFAALPWRFSKGAVPDALRASLSRCKTESCDLYQLHWPGLWFNDEYLEGLEECVKQGLTKSVGVSNYSDKRLAEAHKRLKELGVPLASNQIHYNLLYRLPETNGVLEKCRELGVTVIAYSPLAQGILTSKYDEDNLPSGARSRIYNQEFMRKAKPLLELMKEIGENHGGKSSTQVALNWLLCNPDVTVIPGAKNREQVEDIMGAVGWQLDEGEVLELRKTALAVPPVRGFPAEDL</sequence>
<dbReference type="Pfam" id="PF00248">
    <property type="entry name" value="Aldo_ket_red"/>
    <property type="match status" value="1"/>
</dbReference>
<dbReference type="EMBL" id="CP031035">
    <property type="protein sequence ID" value="QDZ19413.1"/>
    <property type="molecule type" value="Genomic_DNA"/>
</dbReference>
<dbReference type="STRING" id="1764295.A0A5B8MG63"/>
<protein>
    <submittedName>
        <fullName evidence="3">Oxidoreductase</fullName>
    </submittedName>
</protein>
<organism evidence="3 4">
    <name type="scientific">Chloropicon primus</name>
    <dbReference type="NCBI Taxonomy" id="1764295"/>
    <lineage>
        <taxon>Eukaryota</taxon>
        <taxon>Viridiplantae</taxon>
        <taxon>Chlorophyta</taxon>
        <taxon>Chloropicophyceae</taxon>
        <taxon>Chloropicales</taxon>
        <taxon>Chloropicaceae</taxon>
        <taxon>Chloropicon</taxon>
    </lineage>
</organism>
<dbReference type="PRINTS" id="PR00069">
    <property type="entry name" value="ALDKETRDTASE"/>
</dbReference>
<dbReference type="PANTHER" id="PTHR43625">
    <property type="entry name" value="AFLATOXIN B1 ALDEHYDE REDUCTASE"/>
    <property type="match status" value="1"/>
</dbReference>
<evidence type="ECO:0000313" key="4">
    <source>
        <dbReference type="Proteomes" id="UP000316726"/>
    </source>
</evidence>
<dbReference type="Gene3D" id="3.20.20.100">
    <property type="entry name" value="NADP-dependent oxidoreductase domain"/>
    <property type="match status" value="1"/>
</dbReference>
<name>A0A5B8MG63_9CHLO</name>
<dbReference type="PROSITE" id="PS00062">
    <property type="entry name" value="ALDOKETO_REDUCTASE_2"/>
    <property type="match status" value="1"/>
</dbReference>
<feature type="domain" description="NADP-dependent oxidoreductase" evidence="2">
    <location>
        <begin position="70"/>
        <end position="372"/>
    </location>
</feature>
<dbReference type="PANTHER" id="PTHR43625:SF88">
    <property type="entry name" value="OS07G0143000 PROTEIN"/>
    <property type="match status" value="1"/>
</dbReference>
<dbReference type="OrthoDB" id="37537at2759"/>
<dbReference type="CDD" id="cd19093">
    <property type="entry name" value="AKR_AtPLR-like"/>
    <property type="match status" value="1"/>
</dbReference>
<dbReference type="InterPro" id="IPR036812">
    <property type="entry name" value="NAD(P)_OxRdtase_dom_sf"/>
</dbReference>